<name>A0AAW1UJY0_9CUCU</name>
<keyword evidence="3" id="KW-1185">Reference proteome</keyword>
<reference evidence="2 3" key="1">
    <citation type="submission" date="2023-03" db="EMBL/GenBank/DDBJ databases">
        <title>Genome insight into feeding habits of ladybird beetles.</title>
        <authorList>
            <person name="Li H.-S."/>
            <person name="Huang Y.-H."/>
            <person name="Pang H."/>
        </authorList>
    </citation>
    <scope>NUCLEOTIDE SEQUENCE [LARGE SCALE GENOMIC DNA]</scope>
    <source>
        <strain evidence="2">SYSU_2023b</strain>
        <tissue evidence="2">Whole body</tissue>
    </source>
</reference>
<comment type="caution">
    <text evidence="2">The sequence shown here is derived from an EMBL/GenBank/DDBJ whole genome shotgun (WGS) entry which is preliminary data.</text>
</comment>
<dbReference type="EMBL" id="JARQZJ010000091">
    <property type="protein sequence ID" value="KAK9883842.1"/>
    <property type="molecule type" value="Genomic_DNA"/>
</dbReference>
<protein>
    <submittedName>
        <fullName evidence="2">Uncharacterized protein</fullName>
    </submittedName>
</protein>
<gene>
    <name evidence="2" type="ORF">WA026_002040</name>
</gene>
<evidence type="ECO:0000313" key="2">
    <source>
        <dbReference type="EMBL" id="KAK9883842.1"/>
    </source>
</evidence>
<proteinExistence type="predicted"/>
<organism evidence="2 3">
    <name type="scientific">Henosepilachna vigintioctopunctata</name>
    <dbReference type="NCBI Taxonomy" id="420089"/>
    <lineage>
        <taxon>Eukaryota</taxon>
        <taxon>Metazoa</taxon>
        <taxon>Ecdysozoa</taxon>
        <taxon>Arthropoda</taxon>
        <taxon>Hexapoda</taxon>
        <taxon>Insecta</taxon>
        <taxon>Pterygota</taxon>
        <taxon>Neoptera</taxon>
        <taxon>Endopterygota</taxon>
        <taxon>Coleoptera</taxon>
        <taxon>Polyphaga</taxon>
        <taxon>Cucujiformia</taxon>
        <taxon>Coccinelloidea</taxon>
        <taxon>Coccinellidae</taxon>
        <taxon>Epilachninae</taxon>
        <taxon>Epilachnini</taxon>
        <taxon>Henosepilachna</taxon>
    </lineage>
</organism>
<keyword evidence="1" id="KW-0175">Coiled coil</keyword>
<feature type="coiled-coil region" evidence="1">
    <location>
        <begin position="81"/>
        <end position="115"/>
    </location>
</feature>
<sequence length="126" mass="14722">MTHTYALDINGTMRIDSASNNSRTTLHNENGCIKNNKINKDLENSDTYDVNQQKDYVYKMHNYCCNPEKLKRKCDENYHKLVLKKKELGSARRKIKKLKNRVAFLKDVIKNMKQNGNEVKESPNSL</sequence>
<evidence type="ECO:0000313" key="3">
    <source>
        <dbReference type="Proteomes" id="UP001431783"/>
    </source>
</evidence>
<dbReference type="Proteomes" id="UP001431783">
    <property type="component" value="Unassembled WGS sequence"/>
</dbReference>
<evidence type="ECO:0000256" key="1">
    <source>
        <dbReference type="SAM" id="Coils"/>
    </source>
</evidence>
<dbReference type="AlphaFoldDB" id="A0AAW1UJY0"/>
<accession>A0AAW1UJY0</accession>